<evidence type="ECO:0000313" key="1">
    <source>
        <dbReference type="EMBL" id="CEK60919.1"/>
    </source>
</evidence>
<gene>
    <name evidence="1" type="primary">ORF40735</name>
</gene>
<protein>
    <submittedName>
        <fullName evidence="1">Uncharacterized protein</fullName>
    </submittedName>
</protein>
<organism evidence="1">
    <name type="scientific">Arion vulgaris</name>
    <dbReference type="NCBI Taxonomy" id="1028688"/>
    <lineage>
        <taxon>Eukaryota</taxon>
        <taxon>Metazoa</taxon>
        <taxon>Spiralia</taxon>
        <taxon>Lophotrochozoa</taxon>
        <taxon>Mollusca</taxon>
        <taxon>Gastropoda</taxon>
        <taxon>Heterobranchia</taxon>
        <taxon>Euthyneura</taxon>
        <taxon>Panpulmonata</taxon>
        <taxon>Eupulmonata</taxon>
        <taxon>Stylommatophora</taxon>
        <taxon>Helicina</taxon>
        <taxon>Arionoidea</taxon>
        <taxon>Arionidae</taxon>
        <taxon>Arion</taxon>
    </lineage>
</organism>
<dbReference type="EMBL" id="HACG01014054">
    <property type="protein sequence ID" value="CEK60919.1"/>
    <property type="molecule type" value="Transcribed_RNA"/>
</dbReference>
<accession>A0A0B6YX70</accession>
<feature type="non-terminal residue" evidence="1">
    <location>
        <position position="1"/>
    </location>
</feature>
<name>A0A0B6YX70_9EUPU</name>
<reference evidence="1" key="1">
    <citation type="submission" date="2014-12" db="EMBL/GenBank/DDBJ databases">
        <title>Insight into the proteome of Arion vulgaris.</title>
        <authorList>
            <person name="Aradska J."/>
            <person name="Bulat T."/>
            <person name="Smidak R."/>
            <person name="Sarate P."/>
            <person name="Gangsoo J."/>
            <person name="Sialana F."/>
            <person name="Bilban M."/>
            <person name="Lubec G."/>
        </authorList>
    </citation>
    <scope>NUCLEOTIDE SEQUENCE</scope>
    <source>
        <tissue evidence="1">Skin</tissue>
    </source>
</reference>
<sequence>RLTEERSTAQRSYRYCDLMTNKSAIKNQILSPKYFNKITFHKMQLYKNLAPKTDNKMSNKDSR</sequence>
<dbReference type="AlphaFoldDB" id="A0A0B6YX70"/>
<proteinExistence type="predicted"/>